<protein>
    <submittedName>
        <fullName evidence="5">L-ascorbate peroxidase 1, cytosolic</fullName>
    </submittedName>
</protein>
<dbReference type="Pfam" id="PF00141">
    <property type="entry name" value="peroxidase"/>
    <property type="match status" value="1"/>
</dbReference>
<evidence type="ECO:0000259" key="4">
    <source>
        <dbReference type="PROSITE" id="PS50873"/>
    </source>
</evidence>
<dbReference type="InterPro" id="IPR044831">
    <property type="entry name" value="Ccp1-like"/>
</dbReference>
<dbReference type="InterPro" id="IPR010255">
    <property type="entry name" value="Haem_peroxidase_sf"/>
</dbReference>
<evidence type="ECO:0000256" key="3">
    <source>
        <dbReference type="SAM" id="MobiDB-lite"/>
    </source>
</evidence>
<reference evidence="5" key="1">
    <citation type="submission" date="2020-06" db="EMBL/GenBank/DDBJ databases">
        <authorList>
            <person name="Li T."/>
            <person name="Hu X."/>
            <person name="Zhang T."/>
            <person name="Song X."/>
            <person name="Zhang H."/>
            <person name="Dai N."/>
            <person name="Sheng W."/>
            <person name="Hou X."/>
            <person name="Wei L."/>
        </authorList>
    </citation>
    <scope>NUCLEOTIDE SEQUENCE</scope>
    <source>
        <strain evidence="5">G02</strain>
        <tissue evidence="5">Leaf</tissue>
    </source>
</reference>
<gene>
    <name evidence="5" type="ORF">Sradi_0356900</name>
</gene>
<sequence>MVKNYPKVSEEYLKAVETWKKNLRGFIAFKHCAPLMLRLAWHSAELAGVVAVEVAGGPEVPFHPGRQDKDEPPTDGRLPNATKGCDHLRDVFTKQMGLSEQDIVVLSGGRTLGRCHKDCSGYEGPWTANRLIFDNSYFK</sequence>
<evidence type="ECO:0000313" key="5">
    <source>
        <dbReference type="EMBL" id="KAL0436490.1"/>
    </source>
</evidence>
<dbReference type="GO" id="GO:0020037">
    <property type="term" value="F:heme binding"/>
    <property type="evidence" value="ECO:0007669"/>
    <property type="project" value="InterPro"/>
</dbReference>
<keyword evidence="5" id="KW-0575">Peroxidase</keyword>
<organism evidence="5">
    <name type="scientific">Sesamum radiatum</name>
    <name type="common">Black benniseed</name>
    <dbReference type="NCBI Taxonomy" id="300843"/>
    <lineage>
        <taxon>Eukaryota</taxon>
        <taxon>Viridiplantae</taxon>
        <taxon>Streptophyta</taxon>
        <taxon>Embryophyta</taxon>
        <taxon>Tracheophyta</taxon>
        <taxon>Spermatophyta</taxon>
        <taxon>Magnoliopsida</taxon>
        <taxon>eudicotyledons</taxon>
        <taxon>Gunneridae</taxon>
        <taxon>Pentapetalae</taxon>
        <taxon>asterids</taxon>
        <taxon>lamiids</taxon>
        <taxon>Lamiales</taxon>
        <taxon>Pedaliaceae</taxon>
        <taxon>Sesamum</taxon>
    </lineage>
</organism>
<dbReference type="PANTHER" id="PTHR31356:SF59">
    <property type="entry name" value="L-ASCORBATE PEROXIDASE 1, CYTOSOLIC"/>
    <property type="match status" value="1"/>
</dbReference>
<dbReference type="SUPFAM" id="SSF48113">
    <property type="entry name" value="Heme-dependent peroxidases"/>
    <property type="match status" value="1"/>
</dbReference>
<proteinExistence type="inferred from homology"/>
<feature type="domain" description="Plant heme peroxidase family profile" evidence="4">
    <location>
        <begin position="32"/>
        <end position="116"/>
    </location>
</feature>
<evidence type="ECO:0000256" key="2">
    <source>
        <dbReference type="RuleBase" id="RU004241"/>
    </source>
</evidence>
<dbReference type="GO" id="GO:0042744">
    <property type="term" value="P:hydrogen peroxide catabolic process"/>
    <property type="evidence" value="ECO:0007669"/>
    <property type="project" value="TreeGrafter"/>
</dbReference>
<dbReference type="PROSITE" id="PS50873">
    <property type="entry name" value="PEROXIDASE_4"/>
    <property type="match status" value="1"/>
</dbReference>
<comment type="caution">
    <text evidence="5">The sequence shown here is derived from an EMBL/GenBank/DDBJ whole genome shotgun (WGS) entry which is preliminary data.</text>
</comment>
<dbReference type="PRINTS" id="PR00459">
    <property type="entry name" value="ASPEROXIDASE"/>
</dbReference>
<dbReference type="PANTHER" id="PTHR31356">
    <property type="entry name" value="THYLAKOID LUMENAL 29 KDA PROTEIN, CHLOROPLASTIC-RELATED"/>
    <property type="match status" value="1"/>
</dbReference>
<dbReference type="GO" id="GO:0034599">
    <property type="term" value="P:cellular response to oxidative stress"/>
    <property type="evidence" value="ECO:0007669"/>
    <property type="project" value="InterPro"/>
</dbReference>
<evidence type="ECO:0000256" key="1">
    <source>
        <dbReference type="ARBA" id="ARBA00023002"/>
    </source>
</evidence>
<dbReference type="GO" id="GO:0000302">
    <property type="term" value="P:response to reactive oxygen species"/>
    <property type="evidence" value="ECO:0007669"/>
    <property type="project" value="TreeGrafter"/>
</dbReference>
<dbReference type="GO" id="GO:0009507">
    <property type="term" value="C:chloroplast"/>
    <property type="evidence" value="ECO:0007669"/>
    <property type="project" value="TreeGrafter"/>
</dbReference>
<accession>A0AAW2W5G2</accession>
<feature type="compositionally biased region" description="Basic and acidic residues" evidence="3">
    <location>
        <begin position="65"/>
        <end position="74"/>
    </location>
</feature>
<dbReference type="InterPro" id="IPR002207">
    <property type="entry name" value="Peroxidase_I"/>
</dbReference>
<dbReference type="InterPro" id="IPR002016">
    <property type="entry name" value="Haem_peroxidase"/>
</dbReference>
<reference evidence="5" key="2">
    <citation type="journal article" date="2024" name="Plant">
        <title>Genomic evolution and insights into agronomic trait innovations of Sesamum species.</title>
        <authorList>
            <person name="Miao H."/>
            <person name="Wang L."/>
            <person name="Qu L."/>
            <person name="Liu H."/>
            <person name="Sun Y."/>
            <person name="Le M."/>
            <person name="Wang Q."/>
            <person name="Wei S."/>
            <person name="Zheng Y."/>
            <person name="Lin W."/>
            <person name="Duan Y."/>
            <person name="Cao H."/>
            <person name="Xiong S."/>
            <person name="Wang X."/>
            <person name="Wei L."/>
            <person name="Li C."/>
            <person name="Ma Q."/>
            <person name="Ju M."/>
            <person name="Zhao R."/>
            <person name="Li G."/>
            <person name="Mu C."/>
            <person name="Tian Q."/>
            <person name="Mei H."/>
            <person name="Zhang T."/>
            <person name="Gao T."/>
            <person name="Zhang H."/>
        </authorList>
    </citation>
    <scope>NUCLEOTIDE SEQUENCE</scope>
    <source>
        <strain evidence="5">G02</strain>
    </source>
</reference>
<dbReference type="AlphaFoldDB" id="A0AAW2W5G2"/>
<dbReference type="GO" id="GO:0004601">
    <property type="term" value="F:peroxidase activity"/>
    <property type="evidence" value="ECO:0007669"/>
    <property type="project" value="UniProtKB-KW"/>
</dbReference>
<keyword evidence="1" id="KW-0560">Oxidoreductase</keyword>
<dbReference type="Gene3D" id="1.10.420.10">
    <property type="entry name" value="Peroxidase, domain 2"/>
    <property type="match status" value="1"/>
</dbReference>
<feature type="region of interest" description="Disordered" evidence="3">
    <location>
        <begin position="60"/>
        <end position="83"/>
    </location>
</feature>
<dbReference type="EMBL" id="JACGWJ010000002">
    <property type="protein sequence ID" value="KAL0436490.1"/>
    <property type="molecule type" value="Genomic_DNA"/>
</dbReference>
<comment type="similarity">
    <text evidence="2">Belongs to the peroxidase family.</text>
</comment>
<name>A0AAW2W5G2_SESRA</name>
<dbReference type="Gene3D" id="1.10.520.10">
    <property type="match status" value="2"/>
</dbReference>